<protein>
    <submittedName>
        <fullName evidence="8">Hemoglobin</fullName>
    </submittedName>
</protein>
<accession>A0A3G3IRD7</accession>
<dbReference type="PANTHER" id="PTHR47217:SF1">
    <property type="entry name" value="GLOBIN-LIKE PROTEIN"/>
    <property type="match status" value="1"/>
</dbReference>
<reference evidence="8" key="1">
    <citation type="submission" date="2018-03" db="EMBL/GenBank/DDBJ databases">
        <authorList>
            <person name="Zhao Q."/>
            <person name="Wu B."/>
            <person name="Liu Z."/>
        </authorList>
    </citation>
    <scope>NUCLEOTIDE SEQUENCE</scope>
    <source>
        <tissue evidence="8">Hemolymph</tissue>
    </source>
</reference>
<evidence type="ECO:0000256" key="6">
    <source>
        <dbReference type="RuleBase" id="RU000356"/>
    </source>
</evidence>
<sequence>MGVADAIKKVDAKQITSTWAILESDKPGNGVELMLQLFKDDATAKGKFGRLGDPANKDEALKNSKFVGQSAMLMGGLQVLVENLGNPLVLEACARNLAVKHIARNMTAEDFGRICGSLDKILDAKNAGADAKAAWRNLVAVVQEAMRE</sequence>
<proteinExistence type="evidence at transcript level"/>
<dbReference type="PANTHER" id="PTHR47217">
    <property type="entry name" value="GLOBIN-LIKE PROTEIN"/>
    <property type="match status" value="1"/>
</dbReference>
<evidence type="ECO:0000256" key="1">
    <source>
        <dbReference type="ARBA" id="ARBA00022448"/>
    </source>
</evidence>
<organism evidence="8">
    <name type="scientific">Anadara broughtonii</name>
    <name type="common">Blood clam</name>
    <name type="synonym">Scapharca broughtonii</name>
    <dbReference type="NCBI Taxonomy" id="148819"/>
    <lineage>
        <taxon>Eukaryota</taxon>
        <taxon>Metazoa</taxon>
        <taxon>Spiralia</taxon>
        <taxon>Lophotrochozoa</taxon>
        <taxon>Mollusca</taxon>
        <taxon>Bivalvia</taxon>
        <taxon>Autobranchia</taxon>
        <taxon>Pteriomorphia</taxon>
        <taxon>Arcoida</taxon>
        <taxon>Arcoidea</taxon>
        <taxon>Arcidae</taxon>
        <taxon>Anadara</taxon>
    </lineage>
</organism>
<evidence type="ECO:0000256" key="3">
    <source>
        <dbReference type="ARBA" id="ARBA00022621"/>
    </source>
</evidence>
<dbReference type="InterPro" id="IPR000971">
    <property type="entry name" value="Globin"/>
</dbReference>
<keyword evidence="4" id="KW-0479">Metal-binding</keyword>
<name>A0A3G3IRD7_ANABR</name>
<dbReference type="InterPro" id="IPR044399">
    <property type="entry name" value="Mb-like_M"/>
</dbReference>
<dbReference type="EMBL" id="MH032778">
    <property type="protein sequence ID" value="AYQ58340.1"/>
    <property type="molecule type" value="mRNA"/>
</dbReference>
<dbReference type="GO" id="GO:0046872">
    <property type="term" value="F:metal ion binding"/>
    <property type="evidence" value="ECO:0007669"/>
    <property type="project" value="UniProtKB-KW"/>
</dbReference>
<dbReference type="GO" id="GO:0005344">
    <property type="term" value="F:oxygen carrier activity"/>
    <property type="evidence" value="ECO:0007669"/>
    <property type="project" value="UniProtKB-KW"/>
</dbReference>
<dbReference type="Pfam" id="PF00042">
    <property type="entry name" value="Globin"/>
    <property type="match status" value="1"/>
</dbReference>
<evidence type="ECO:0000256" key="2">
    <source>
        <dbReference type="ARBA" id="ARBA00022617"/>
    </source>
</evidence>
<dbReference type="Gene3D" id="1.10.490.10">
    <property type="entry name" value="Globins"/>
    <property type="match status" value="1"/>
</dbReference>
<keyword evidence="2 6" id="KW-0349">Heme</keyword>
<keyword evidence="3 6" id="KW-0561">Oxygen transport</keyword>
<dbReference type="InterPro" id="IPR009050">
    <property type="entry name" value="Globin-like_sf"/>
</dbReference>
<evidence type="ECO:0000259" key="7">
    <source>
        <dbReference type="PROSITE" id="PS01033"/>
    </source>
</evidence>
<dbReference type="SUPFAM" id="SSF46458">
    <property type="entry name" value="Globin-like"/>
    <property type="match status" value="1"/>
</dbReference>
<evidence type="ECO:0000256" key="5">
    <source>
        <dbReference type="ARBA" id="ARBA00023004"/>
    </source>
</evidence>
<dbReference type="CDD" id="cd01040">
    <property type="entry name" value="Mb-like"/>
    <property type="match status" value="1"/>
</dbReference>
<dbReference type="PROSITE" id="PS01033">
    <property type="entry name" value="GLOBIN"/>
    <property type="match status" value="1"/>
</dbReference>
<keyword evidence="1 6" id="KW-0813">Transport</keyword>
<dbReference type="GO" id="GO:0019825">
    <property type="term" value="F:oxygen binding"/>
    <property type="evidence" value="ECO:0007669"/>
    <property type="project" value="InterPro"/>
</dbReference>
<dbReference type="GO" id="GO:0020037">
    <property type="term" value="F:heme binding"/>
    <property type="evidence" value="ECO:0007669"/>
    <property type="project" value="InterPro"/>
</dbReference>
<evidence type="ECO:0000313" key="8">
    <source>
        <dbReference type="EMBL" id="AYQ58340.1"/>
    </source>
</evidence>
<keyword evidence="5" id="KW-0408">Iron</keyword>
<dbReference type="InterPro" id="IPR012292">
    <property type="entry name" value="Globin/Proto"/>
</dbReference>
<dbReference type="AlphaFoldDB" id="A0A3G3IRD7"/>
<comment type="similarity">
    <text evidence="6">Belongs to the globin family.</text>
</comment>
<feature type="domain" description="Globin" evidence="7">
    <location>
        <begin position="6"/>
        <end position="148"/>
    </location>
</feature>
<evidence type="ECO:0000256" key="4">
    <source>
        <dbReference type="ARBA" id="ARBA00022723"/>
    </source>
</evidence>